<name>A0ABR9DAG5_9GAMM</name>
<evidence type="ECO:0000313" key="3">
    <source>
        <dbReference type="EMBL" id="MBD9358897.1"/>
    </source>
</evidence>
<evidence type="ECO:0000313" key="4">
    <source>
        <dbReference type="Proteomes" id="UP000652176"/>
    </source>
</evidence>
<evidence type="ECO:0000256" key="1">
    <source>
        <dbReference type="ARBA" id="ARBA00006226"/>
    </source>
</evidence>
<sequence length="110" mass="12681">MSEQQYEALLTKGAEQDLETIYDYIAEFDSVANANYVLDALLEIVESLVNFPDRGTYPKELLGLGIQDFRQAFFKPYRIIYRVIGQKVYIVLITDGRRDIQALLSRRLLG</sequence>
<dbReference type="RefSeq" id="WP_192377084.1">
    <property type="nucleotide sequence ID" value="NZ_CAJHIV010000001.1"/>
</dbReference>
<accession>A0ABR9DAG5</accession>
<evidence type="ECO:0000256" key="2">
    <source>
        <dbReference type="ARBA" id="ARBA00022649"/>
    </source>
</evidence>
<dbReference type="InterPro" id="IPR007712">
    <property type="entry name" value="RelE/ParE_toxin"/>
</dbReference>
<dbReference type="SUPFAM" id="SSF143011">
    <property type="entry name" value="RelE-like"/>
    <property type="match status" value="1"/>
</dbReference>
<dbReference type="Gene3D" id="3.30.2310.20">
    <property type="entry name" value="RelE-like"/>
    <property type="match status" value="1"/>
</dbReference>
<keyword evidence="2" id="KW-1277">Toxin-antitoxin system</keyword>
<gene>
    <name evidence="3" type="ORF">IE877_24025</name>
</gene>
<dbReference type="InterPro" id="IPR051803">
    <property type="entry name" value="TA_system_RelE-like_toxin"/>
</dbReference>
<dbReference type="InterPro" id="IPR035093">
    <property type="entry name" value="RelE/ParE_toxin_dom_sf"/>
</dbReference>
<dbReference type="PANTHER" id="PTHR33755:SF6">
    <property type="entry name" value="PLASMID STABILIZATION SYSTEM PROTEIN"/>
    <property type="match status" value="1"/>
</dbReference>
<dbReference type="Pfam" id="PF05016">
    <property type="entry name" value="ParE_toxin"/>
    <property type="match status" value="1"/>
</dbReference>
<proteinExistence type="inferred from homology"/>
<keyword evidence="4" id="KW-1185">Reference proteome</keyword>
<dbReference type="PANTHER" id="PTHR33755">
    <property type="entry name" value="TOXIN PARE1-RELATED"/>
    <property type="match status" value="1"/>
</dbReference>
<organism evidence="3 4">
    <name type="scientific">Methylomonas albis</name>
    <dbReference type="NCBI Taxonomy" id="1854563"/>
    <lineage>
        <taxon>Bacteria</taxon>
        <taxon>Pseudomonadati</taxon>
        <taxon>Pseudomonadota</taxon>
        <taxon>Gammaproteobacteria</taxon>
        <taxon>Methylococcales</taxon>
        <taxon>Methylococcaceae</taxon>
        <taxon>Methylomonas</taxon>
    </lineage>
</organism>
<reference evidence="3 4" key="1">
    <citation type="submission" date="2020-09" db="EMBL/GenBank/DDBJ databases">
        <title>Methylomonas albis sp. nov. and Methylomonas fluvii sp. nov.: Two cold-adapted methanotrophs from the River Elbe and an amended description of Methylovulum psychrotolerans strain Eb1.</title>
        <authorList>
            <person name="Bussmann I.K."/>
            <person name="Klings K.-W."/>
            <person name="Warnstedt J."/>
            <person name="Hoppert M."/>
            <person name="Saborowski A."/>
            <person name="Horn F."/>
            <person name="Liebner S."/>
        </authorList>
    </citation>
    <scope>NUCLEOTIDE SEQUENCE [LARGE SCALE GENOMIC DNA]</scope>
    <source>
        <strain evidence="3 4">EbA</strain>
    </source>
</reference>
<comment type="caution">
    <text evidence="3">The sequence shown here is derived from an EMBL/GenBank/DDBJ whole genome shotgun (WGS) entry which is preliminary data.</text>
</comment>
<dbReference type="EMBL" id="JACXSS010000001">
    <property type="protein sequence ID" value="MBD9358897.1"/>
    <property type="molecule type" value="Genomic_DNA"/>
</dbReference>
<dbReference type="Proteomes" id="UP000652176">
    <property type="component" value="Unassembled WGS sequence"/>
</dbReference>
<comment type="similarity">
    <text evidence="1">Belongs to the RelE toxin family.</text>
</comment>
<protein>
    <submittedName>
        <fullName evidence="3">Type II toxin-antitoxin system RelE/ParE family toxin</fullName>
    </submittedName>
</protein>